<keyword evidence="5 7" id="KW-0472">Membrane</keyword>
<dbReference type="InterPro" id="IPR039426">
    <property type="entry name" value="TonB-dep_rcpt-like"/>
</dbReference>
<proteinExistence type="inferred from homology"/>
<name>A0A1I2CMD1_9BACT</name>
<evidence type="ECO:0000256" key="1">
    <source>
        <dbReference type="ARBA" id="ARBA00004571"/>
    </source>
</evidence>
<dbReference type="Pfam" id="PF07715">
    <property type="entry name" value="Plug"/>
    <property type="match status" value="1"/>
</dbReference>
<dbReference type="SUPFAM" id="SSF49464">
    <property type="entry name" value="Carboxypeptidase regulatory domain-like"/>
    <property type="match status" value="1"/>
</dbReference>
<keyword evidence="11" id="KW-1185">Reference proteome</keyword>
<evidence type="ECO:0000313" key="11">
    <source>
        <dbReference type="Proteomes" id="UP000181976"/>
    </source>
</evidence>
<feature type="signal peptide" evidence="8">
    <location>
        <begin position="1"/>
        <end position="25"/>
    </location>
</feature>
<dbReference type="Pfam" id="PF13715">
    <property type="entry name" value="CarbopepD_reg_2"/>
    <property type="match status" value="1"/>
</dbReference>
<dbReference type="Proteomes" id="UP000181976">
    <property type="component" value="Unassembled WGS sequence"/>
</dbReference>
<dbReference type="Gene3D" id="2.40.170.20">
    <property type="entry name" value="TonB-dependent receptor, beta-barrel domain"/>
    <property type="match status" value="1"/>
</dbReference>
<dbReference type="InterPro" id="IPR037066">
    <property type="entry name" value="Plug_dom_sf"/>
</dbReference>
<evidence type="ECO:0000313" key="10">
    <source>
        <dbReference type="EMBL" id="SFE69428.1"/>
    </source>
</evidence>
<comment type="similarity">
    <text evidence="7">Belongs to the TonB-dependent receptor family.</text>
</comment>
<keyword evidence="3 7" id="KW-1134">Transmembrane beta strand</keyword>
<keyword evidence="4 7" id="KW-0812">Transmembrane</keyword>
<dbReference type="InterPro" id="IPR036942">
    <property type="entry name" value="Beta-barrel_TonB_sf"/>
</dbReference>
<dbReference type="SUPFAM" id="SSF56935">
    <property type="entry name" value="Porins"/>
    <property type="match status" value="1"/>
</dbReference>
<dbReference type="GO" id="GO:0009279">
    <property type="term" value="C:cell outer membrane"/>
    <property type="evidence" value="ECO:0007669"/>
    <property type="project" value="UniProtKB-SubCell"/>
</dbReference>
<dbReference type="NCBIfam" id="TIGR04057">
    <property type="entry name" value="SusC_RagA_signa"/>
    <property type="match status" value="1"/>
</dbReference>
<evidence type="ECO:0000256" key="4">
    <source>
        <dbReference type="ARBA" id="ARBA00022692"/>
    </source>
</evidence>
<dbReference type="RefSeq" id="WP_010527575.1">
    <property type="nucleotide sequence ID" value="NZ_AFSL01000055.1"/>
</dbReference>
<feature type="chain" id="PRO_5010220475" evidence="8">
    <location>
        <begin position="26"/>
        <end position="1222"/>
    </location>
</feature>
<dbReference type="EMBL" id="FONA01000016">
    <property type="protein sequence ID" value="SFE69428.1"/>
    <property type="molecule type" value="Genomic_DNA"/>
</dbReference>
<dbReference type="AlphaFoldDB" id="A0A1I2CMD1"/>
<dbReference type="Pfam" id="PF12771">
    <property type="entry name" value="SusD-like_2"/>
    <property type="match status" value="2"/>
</dbReference>
<dbReference type="InterPro" id="IPR023997">
    <property type="entry name" value="TonB-dep_OMP_SusC/RagA_CS"/>
</dbReference>
<keyword evidence="6 7" id="KW-0998">Cell outer membrane</keyword>
<gene>
    <name evidence="10" type="ORF">SAMN05444380_11665</name>
</gene>
<dbReference type="NCBIfam" id="TIGR04056">
    <property type="entry name" value="OMP_RagA_SusC"/>
    <property type="match status" value="1"/>
</dbReference>
<protein>
    <submittedName>
        <fullName evidence="10">TonB-linked outer membrane protein, SusC/RagA family</fullName>
    </submittedName>
</protein>
<evidence type="ECO:0000256" key="5">
    <source>
        <dbReference type="ARBA" id="ARBA00023136"/>
    </source>
</evidence>
<dbReference type="InterPro" id="IPR041662">
    <property type="entry name" value="SusD-like_2"/>
</dbReference>
<dbReference type="eggNOG" id="COG4771">
    <property type="taxonomic scope" value="Bacteria"/>
</dbReference>
<dbReference type="InterPro" id="IPR023996">
    <property type="entry name" value="TonB-dep_OMP_SusC/RagA"/>
</dbReference>
<dbReference type="OrthoDB" id="9768177at2"/>
<evidence type="ECO:0000256" key="8">
    <source>
        <dbReference type="SAM" id="SignalP"/>
    </source>
</evidence>
<dbReference type="Gene3D" id="2.60.40.1120">
    <property type="entry name" value="Carboxypeptidase-like, regulatory domain"/>
    <property type="match status" value="1"/>
</dbReference>
<evidence type="ECO:0000256" key="7">
    <source>
        <dbReference type="PROSITE-ProRule" id="PRU01360"/>
    </source>
</evidence>
<dbReference type="InParanoid" id="A0A1I2CMD1"/>
<sequence>MKNRGFFKKWLGISVLLFCVGMVTAQQIDVSGVVTDAISGEPIPGVSVVQKNTMIGTITDVDGVYRIEVERGSTIVFSSVGYLSKEVIVESAGTYNFVLESAMYDVDEVVVTALGISRQKKSLGYTVSEVESEEVSRVKETNVMNSLAGRVAGVTITQGAFGPGGGSRVVIRGNNSLSQDNQPLYVVDGVPFDNSGYGTANENDVGSYSKTDYGTGVSDINPDDIESISVLKGPNAAALYGSRAANGVILITTKRGGESDGLGVTVSSSLTFDRPMVLPSYQNQYGQGTQGYVPENIDDLKEAGGSWGAKLDGSDKLYWTGETRPYTAQPDNVKDFFETGQTLITNVAIDGGNKDQNVRFSYTNTHSGSILPNSSIDRHNFTLRGYTKLAGKLTLDAKATYFFQHGKNRPKLGTEGVMAYVYGIPRNADINDYKDYQNPETLEAVSHTSLGANPYWMMYNDRREDWRHRFQGFFKIEYQFNDWLSAHVRVGTDLIKQNIENVEAYGHWFFGTGRFSYNQYQDSETNADFLFLFNKDLSSSLNLSTTFGGNHIYSDGRSMRINGDSFRIPEGPPVSIASNVYYGYSPLSKKKINSLYGTASLGYNNWFYLDASLRNDWSSTLPKGNRSYSYPSLSGSVLLNEMLDLSGGIMSFSKIRMSWAQVGNDTSPYMLEDILMFVNCTDDFSDINQNPSAINAGDISARYFITKSQVKLMAPDRYPYWRAHLIHSDRYAGHFCFGHSSSWWSDELGYSYNGGYTDAAWDWLEGYTGNIVTYLQLTGPGGDKENSLAYATALILKSIYYQYFTDVFGDVPYSEAGNLDVLLPKFDSQRDIYAGIIEDLDQAMELIGNAERTGDGEEDLGANDLFYGGDLQQWKKLANTLKLRAGLRALGAEDAQFAQTAVTAALSAPLLSSEEDNALLPKDNVISQWNSACYGDIWYNFIGGGNWTVSQPLINYLKDNGDPRLSKYAQPAVGGENIEIPWPESDDEAMYQKRKNFILDALDRAGAVYEEVVDENGVSFINMAENTYYVGQPVRLRSEMSNYARFSLFSTPAQYIIQAKGEDEPIAPEIVMTTAESYFLQAEAIVRGIGSGDANELYRQGLRHAMLLWDVDPSEIADFLANSPIANLDGSDDLEKIAIQRWLAYYTEGFQAWAVVRDLGFPSDLADGVDDPEIFGYGNIAGKYPERMRYGSNAYSRNNENLQEAIDRQGPDQQDTELWWAK</sequence>
<reference evidence="10 11" key="1">
    <citation type="submission" date="2016-10" db="EMBL/GenBank/DDBJ databases">
        <authorList>
            <person name="de Groot N.N."/>
        </authorList>
    </citation>
    <scope>NUCLEOTIDE SEQUENCE [LARGE SCALE GENOMIC DNA]</scope>
    <source>
        <strain evidence="10 11">DSM 19012</strain>
    </source>
</reference>
<dbReference type="InterPro" id="IPR012910">
    <property type="entry name" value="Plug_dom"/>
</dbReference>
<keyword evidence="2 7" id="KW-0813">Transport</keyword>
<organism evidence="10 11">
    <name type="scientific">Thermophagus xiamenensis</name>
    <dbReference type="NCBI Taxonomy" id="385682"/>
    <lineage>
        <taxon>Bacteria</taxon>
        <taxon>Pseudomonadati</taxon>
        <taxon>Bacteroidota</taxon>
        <taxon>Bacteroidia</taxon>
        <taxon>Marinilabiliales</taxon>
        <taxon>Marinilabiliaceae</taxon>
        <taxon>Thermophagus</taxon>
    </lineage>
</organism>
<feature type="domain" description="TonB-dependent receptor plug" evidence="9">
    <location>
        <begin position="120"/>
        <end position="248"/>
    </location>
</feature>
<evidence type="ECO:0000256" key="6">
    <source>
        <dbReference type="ARBA" id="ARBA00023237"/>
    </source>
</evidence>
<evidence type="ECO:0000256" key="2">
    <source>
        <dbReference type="ARBA" id="ARBA00022448"/>
    </source>
</evidence>
<dbReference type="Gene3D" id="1.25.40.390">
    <property type="match status" value="1"/>
</dbReference>
<accession>A0A1I2CMD1</accession>
<dbReference type="Gene3D" id="2.170.130.10">
    <property type="entry name" value="TonB-dependent receptor, plug domain"/>
    <property type="match status" value="1"/>
</dbReference>
<evidence type="ECO:0000256" key="3">
    <source>
        <dbReference type="ARBA" id="ARBA00022452"/>
    </source>
</evidence>
<dbReference type="PROSITE" id="PS52016">
    <property type="entry name" value="TONB_DEPENDENT_REC_3"/>
    <property type="match status" value="1"/>
</dbReference>
<comment type="subcellular location">
    <subcellularLocation>
        <location evidence="1 7">Cell outer membrane</location>
        <topology evidence="1 7">Multi-pass membrane protein</topology>
    </subcellularLocation>
</comment>
<dbReference type="InterPro" id="IPR008969">
    <property type="entry name" value="CarboxyPept-like_regulatory"/>
</dbReference>
<evidence type="ECO:0000259" key="9">
    <source>
        <dbReference type="Pfam" id="PF07715"/>
    </source>
</evidence>
<dbReference type="STRING" id="385682.SAMN05444380_11665"/>
<keyword evidence="8" id="KW-0732">Signal</keyword>
<dbReference type="InterPro" id="IPR011990">
    <property type="entry name" value="TPR-like_helical_dom_sf"/>
</dbReference>
<dbReference type="SUPFAM" id="SSF48452">
    <property type="entry name" value="TPR-like"/>
    <property type="match status" value="1"/>
</dbReference>